<keyword evidence="3" id="KW-1185">Reference proteome</keyword>
<gene>
    <name evidence="2" type="ORF">PIB30_001646</name>
</gene>
<protein>
    <submittedName>
        <fullName evidence="2">Uncharacterized protein</fullName>
    </submittedName>
</protein>
<dbReference type="Proteomes" id="UP001341840">
    <property type="component" value="Unassembled WGS sequence"/>
</dbReference>
<evidence type="ECO:0000313" key="2">
    <source>
        <dbReference type="EMBL" id="MED6142877.1"/>
    </source>
</evidence>
<feature type="compositionally biased region" description="Low complexity" evidence="1">
    <location>
        <begin position="60"/>
        <end position="83"/>
    </location>
</feature>
<organism evidence="2 3">
    <name type="scientific">Stylosanthes scabra</name>
    <dbReference type="NCBI Taxonomy" id="79078"/>
    <lineage>
        <taxon>Eukaryota</taxon>
        <taxon>Viridiplantae</taxon>
        <taxon>Streptophyta</taxon>
        <taxon>Embryophyta</taxon>
        <taxon>Tracheophyta</taxon>
        <taxon>Spermatophyta</taxon>
        <taxon>Magnoliopsida</taxon>
        <taxon>eudicotyledons</taxon>
        <taxon>Gunneridae</taxon>
        <taxon>Pentapetalae</taxon>
        <taxon>rosids</taxon>
        <taxon>fabids</taxon>
        <taxon>Fabales</taxon>
        <taxon>Fabaceae</taxon>
        <taxon>Papilionoideae</taxon>
        <taxon>50 kb inversion clade</taxon>
        <taxon>dalbergioids sensu lato</taxon>
        <taxon>Dalbergieae</taxon>
        <taxon>Pterocarpus clade</taxon>
        <taxon>Stylosanthes</taxon>
    </lineage>
</organism>
<proteinExistence type="predicted"/>
<comment type="caution">
    <text evidence="2">The sequence shown here is derived from an EMBL/GenBank/DDBJ whole genome shotgun (WGS) entry which is preliminary data.</text>
</comment>
<evidence type="ECO:0000313" key="3">
    <source>
        <dbReference type="Proteomes" id="UP001341840"/>
    </source>
</evidence>
<evidence type="ECO:0000256" key="1">
    <source>
        <dbReference type="SAM" id="MobiDB-lite"/>
    </source>
</evidence>
<reference evidence="2 3" key="1">
    <citation type="journal article" date="2023" name="Plants (Basel)">
        <title>Bridging the Gap: Combining Genomics and Transcriptomics Approaches to Understand Stylosanthes scabra, an Orphan Legume from the Brazilian Caatinga.</title>
        <authorList>
            <person name="Ferreira-Neto J.R.C."/>
            <person name="da Silva M.D."/>
            <person name="Binneck E."/>
            <person name="de Melo N.F."/>
            <person name="da Silva R.H."/>
            <person name="de Melo A.L.T.M."/>
            <person name="Pandolfi V."/>
            <person name="Bustamante F.O."/>
            <person name="Brasileiro-Vidal A.C."/>
            <person name="Benko-Iseppon A.M."/>
        </authorList>
    </citation>
    <scope>NUCLEOTIDE SEQUENCE [LARGE SCALE GENOMIC DNA]</scope>
    <source>
        <tissue evidence="2">Leaves</tissue>
    </source>
</reference>
<dbReference type="EMBL" id="JASCZI010090624">
    <property type="protein sequence ID" value="MED6142877.1"/>
    <property type="molecule type" value="Genomic_DNA"/>
</dbReference>
<sequence>MEVIGLSQASPGSRILHGKKHKNPSTDRERKRSLRQLPHGVVAIDGSESGKTHSSITEQSPPSADCSSSSALKPLSPSATAPPQLSLHHLQHCRTTKNHHAVFFKELRSHRRLISAAVVCVLVWPETSSIGSSSSIMINHGSTSWS</sequence>
<name>A0ABU6T2H4_9FABA</name>
<accession>A0ABU6T2H4</accession>
<feature type="region of interest" description="Disordered" evidence="1">
    <location>
        <begin position="1"/>
        <end position="85"/>
    </location>
</feature>